<dbReference type="GO" id="GO:0005524">
    <property type="term" value="F:ATP binding"/>
    <property type="evidence" value="ECO:0007669"/>
    <property type="project" value="UniProtKB-KW"/>
</dbReference>
<dbReference type="GO" id="GO:0005886">
    <property type="term" value="C:plasma membrane"/>
    <property type="evidence" value="ECO:0007669"/>
    <property type="project" value="UniProtKB-SubCell"/>
</dbReference>
<dbReference type="SUPFAM" id="SSF52540">
    <property type="entry name" value="P-loop containing nucleoside triphosphate hydrolases"/>
    <property type="match status" value="1"/>
</dbReference>
<dbReference type="InterPro" id="IPR003439">
    <property type="entry name" value="ABC_transporter-like_ATP-bd"/>
</dbReference>
<keyword evidence="4" id="KW-0067">ATP-binding</keyword>
<keyword evidence="3" id="KW-0547">Nucleotide-binding</keyword>
<protein>
    <recommendedName>
        <fullName evidence="13">ATP-binding cassette domain-containing protein</fullName>
    </recommendedName>
</protein>
<feature type="transmembrane region" description="Helical" evidence="8">
    <location>
        <begin position="243"/>
        <end position="266"/>
    </location>
</feature>
<dbReference type="InterPro" id="IPR039421">
    <property type="entry name" value="Type_1_exporter"/>
</dbReference>
<dbReference type="PANTHER" id="PTHR43394">
    <property type="entry name" value="ATP-DEPENDENT PERMEASE MDL1, MITOCHONDRIAL"/>
    <property type="match status" value="1"/>
</dbReference>
<sequence length="811" mass="87308">MPVLRPGRGCHPRGRHGSARPGRPRLAASSVRGIPGLSAIRAVGSGKRGLRRHPAARRRRGAAASGGQGRHSGTHRSAARGLGHPARPPPRRRRGPVRRRMATHRPGTSATGRGGGRPRPDTRRAHRQPGRPRRKRLLRPVPGADPRGHHHRHLPPLLHGAPSRRNRRPGRRQSRRIRLPRDVIGSRGPIRPDVPCAVVAVRLEEWLGVMTDDPAVVREASWWRRAGTVFALCFRADPRRASLLFGMQVLANLATLASTLGIKVVIDAIVHGDVARVLAGAGFMAGAAGLASAFGRGYLRFTTVVSERAGRYIDTELMRLAGSIPTIEHFERPRYVDQMTLLRQERSALAGAVNAAVLNLRVAVSLTGAVVVLAVLHPVLLALPLFGIPQVLAHRASTRMAQRAREDNAQDTRARDHLYQVAASPSAGRELRLFGLVDEVLIRHEEIGERIVRRTARAALRGTASTAAASLVFAAGYVGMIVLMLADTEGGGAAAVGTIVLVVSLATMINTQLAAAVQFGSYFQRVAAAAGRLLWLTEVSLRAARPEADASPPASLTEGITLESVSFRYPDTGRDVLREVSVRIPKGSVVAVVGENGSGKSTLVKLLSGLYQPTAGVIRVNGTDLAGIAPDRWQHRVSPAFQDHARFEFLLAESVGLGDLPRIDDRQAVSAALVRAGASELTRLPDPGLATQLGTTWGGVDLSGGQWQKLALARALMREDALLVVLDEPAAALDAFAEKQLFERIGEMVRERAAAGAITLLVSHRFTTVTMADLIIVLTAGRITEIGDHETLRGNGGLYQELYELQSRLYR</sequence>
<dbReference type="Gene3D" id="3.40.50.300">
    <property type="entry name" value="P-loop containing nucleotide triphosphate hydrolases"/>
    <property type="match status" value="1"/>
</dbReference>
<feature type="transmembrane region" description="Helical" evidence="8">
    <location>
        <begin position="278"/>
        <end position="299"/>
    </location>
</feature>
<evidence type="ECO:0000256" key="6">
    <source>
        <dbReference type="ARBA" id="ARBA00023136"/>
    </source>
</evidence>
<reference evidence="11 12" key="1">
    <citation type="submission" date="2017-10" db="EMBL/GenBank/DDBJ databases">
        <title>Comparative genomics between pathogenic Norcardia.</title>
        <authorList>
            <person name="Zeng L."/>
        </authorList>
    </citation>
    <scope>NUCLEOTIDE SEQUENCE [LARGE SCALE GENOMIC DNA]</scope>
    <source>
        <strain evidence="11 12">NC_YFY_NT001</strain>
    </source>
</reference>
<dbReference type="PANTHER" id="PTHR43394:SF1">
    <property type="entry name" value="ATP-BINDING CASSETTE SUB-FAMILY B MEMBER 10, MITOCHONDRIAL"/>
    <property type="match status" value="1"/>
</dbReference>
<dbReference type="InterPro" id="IPR027417">
    <property type="entry name" value="P-loop_NTPase"/>
</dbReference>
<dbReference type="InterPro" id="IPR003593">
    <property type="entry name" value="AAA+_ATPase"/>
</dbReference>
<proteinExistence type="predicted"/>
<evidence type="ECO:0000256" key="7">
    <source>
        <dbReference type="SAM" id="MobiDB-lite"/>
    </source>
</evidence>
<evidence type="ECO:0000259" key="10">
    <source>
        <dbReference type="PROSITE" id="PS50929"/>
    </source>
</evidence>
<name>A0A291RGU2_9NOCA</name>
<evidence type="ECO:0000256" key="1">
    <source>
        <dbReference type="ARBA" id="ARBA00004651"/>
    </source>
</evidence>
<dbReference type="SUPFAM" id="SSF90123">
    <property type="entry name" value="ABC transporter transmembrane region"/>
    <property type="match status" value="1"/>
</dbReference>
<keyword evidence="2 8" id="KW-0812">Transmembrane</keyword>
<feature type="transmembrane region" description="Helical" evidence="8">
    <location>
        <begin position="370"/>
        <end position="393"/>
    </location>
</feature>
<accession>A0A291RGU2</accession>
<feature type="transmembrane region" description="Helical" evidence="8">
    <location>
        <begin position="492"/>
        <end position="515"/>
    </location>
</feature>
<evidence type="ECO:0000259" key="9">
    <source>
        <dbReference type="PROSITE" id="PS50893"/>
    </source>
</evidence>
<dbReference type="GO" id="GO:0016887">
    <property type="term" value="F:ATP hydrolysis activity"/>
    <property type="evidence" value="ECO:0007669"/>
    <property type="project" value="InterPro"/>
</dbReference>
<gene>
    <name evidence="11" type="ORF">CRH09_11890</name>
</gene>
<feature type="transmembrane region" description="Helical" evidence="8">
    <location>
        <begin position="463"/>
        <end position="486"/>
    </location>
</feature>
<dbReference type="GO" id="GO:0015421">
    <property type="term" value="F:ABC-type oligopeptide transporter activity"/>
    <property type="evidence" value="ECO:0007669"/>
    <property type="project" value="TreeGrafter"/>
</dbReference>
<keyword evidence="6 8" id="KW-0472">Membrane</keyword>
<dbReference type="Gene3D" id="1.20.1560.10">
    <property type="entry name" value="ABC transporter type 1, transmembrane domain"/>
    <property type="match status" value="1"/>
</dbReference>
<dbReference type="InterPro" id="IPR011527">
    <property type="entry name" value="ABC1_TM_dom"/>
</dbReference>
<evidence type="ECO:0000256" key="5">
    <source>
        <dbReference type="ARBA" id="ARBA00022989"/>
    </source>
</evidence>
<dbReference type="Proteomes" id="UP000221961">
    <property type="component" value="Chromosome"/>
</dbReference>
<dbReference type="PROSITE" id="PS50929">
    <property type="entry name" value="ABC_TM1F"/>
    <property type="match status" value="1"/>
</dbReference>
<feature type="domain" description="ABC transmembrane type-1" evidence="10">
    <location>
        <begin position="243"/>
        <end position="525"/>
    </location>
</feature>
<feature type="compositionally biased region" description="Basic residues" evidence="7">
    <location>
        <begin position="8"/>
        <end position="18"/>
    </location>
</feature>
<evidence type="ECO:0008006" key="13">
    <source>
        <dbReference type="Google" id="ProtNLM"/>
    </source>
</evidence>
<evidence type="ECO:0000313" key="12">
    <source>
        <dbReference type="Proteomes" id="UP000221961"/>
    </source>
</evidence>
<dbReference type="PROSITE" id="PS00211">
    <property type="entry name" value="ABC_TRANSPORTER_1"/>
    <property type="match status" value="1"/>
</dbReference>
<dbReference type="AlphaFoldDB" id="A0A291RGU2"/>
<dbReference type="SMART" id="SM00382">
    <property type="entry name" value="AAA"/>
    <property type="match status" value="1"/>
</dbReference>
<evidence type="ECO:0000256" key="3">
    <source>
        <dbReference type="ARBA" id="ARBA00022741"/>
    </source>
</evidence>
<feature type="compositionally biased region" description="Basic residues" evidence="7">
    <location>
        <begin position="162"/>
        <end position="178"/>
    </location>
</feature>
<dbReference type="PROSITE" id="PS50893">
    <property type="entry name" value="ABC_TRANSPORTER_2"/>
    <property type="match status" value="1"/>
</dbReference>
<feature type="domain" description="ABC transporter" evidence="9">
    <location>
        <begin position="560"/>
        <end position="805"/>
    </location>
</feature>
<evidence type="ECO:0000256" key="2">
    <source>
        <dbReference type="ARBA" id="ARBA00022692"/>
    </source>
</evidence>
<dbReference type="CDD" id="cd03228">
    <property type="entry name" value="ABCC_MRP_Like"/>
    <property type="match status" value="1"/>
</dbReference>
<feature type="compositionally biased region" description="Basic residues" evidence="7">
    <location>
        <begin position="89"/>
        <end position="103"/>
    </location>
</feature>
<organism evidence="11 12">
    <name type="scientific">Nocardia terpenica</name>
    <dbReference type="NCBI Taxonomy" id="455432"/>
    <lineage>
        <taxon>Bacteria</taxon>
        <taxon>Bacillati</taxon>
        <taxon>Actinomycetota</taxon>
        <taxon>Actinomycetes</taxon>
        <taxon>Mycobacteriales</taxon>
        <taxon>Nocardiaceae</taxon>
        <taxon>Nocardia</taxon>
    </lineage>
</organism>
<dbReference type="Pfam" id="PF00005">
    <property type="entry name" value="ABC_tran"/>
    <property type="match status" value="1"/>
</dbReference>
<feature type="region of interest" description="Disordered" evidence="7">
    <location>
        <begin position="1"/>
        <end position="179"/>
    </location>
</feature>
<evidence type="ECO:0000313" key="11">
    <source>
        <dbReference type="EMBL" id="ATL66806.1"/>
    </source>
</evidence>
<evidence type="ECO:0000256" key="8">
    <source>
        <dbReference type="SAM" id="Phobius"/>
    </source>
</evidence>
<evidence type="ECO:0000256" key="4">
    <source>
        <dbReference type="ARBA" id="ARBA00022840"/>
    </source>
</evidence>
<comment type="subcellular location">
    <subcellularLocation>
        <location evidence="1">Cell membrane</location>
        <topology evidence="1">Multi-pass membrane protein</topology>
    </subcellularLocation>
</comment>
<dbReference type="InterPro" id="IPR017871">
    <property type="entry name" value="ABC_transporter-like_CS"/>
</dbReference>
<feature type="compositionally biased region" description="Basic residues" evidence="7">
    <location>
        <begin position="48"/>
        <end position="61"/>
    </location>
</feature>
<feature type="compositionally biased region" description="Basic residues" evidence="7">
    <location>
        <begin position="124"/>
        <end position="138"/>
    </location>
</feature>
<dbReference type="KEGG" id="ntp:CRH09_11890"/>
<dbReference type="EMBL" id="CP023778">
    <property type="protein sequence ID" value="ATL66806.1"/>
    <property type="molecule type" value="Genomic_DNA"/>
</dbReference>
<keyword evidence="5 8" id="KW-1133">Transmembrane helix</keyword>
<dbReference type="InterPro" id="IPR036640">
    <property type="entry name" value="ABC1_TM_sf"/>
</dbReference>